<comment type="caution">
    <text evidence="2">The sequence shown here is derived from an EMBL/GenBank/DDBJ whole genome shotgun (WGS) entry which is preliminary data.</text>
</comment>
<evidence type="ECO:0000313" key="2">
    <source>
        <dbReference type="EMBL" id="OWQ55936.1"/>
    </source>
</evidence>
<dbReference type="Proteomes" id="UP000198157">
    <property type="component" value="Unassembled WGS sequence"/>
</dbReference>
<gene>
    <name evidence="2" type="ORF">CEE60_03795</name>
</gene>
<dbReference type="AlphaFoldDB" id="A0A246HRJ6"/>
<proteinExistence type="predicted"/>
<feature type="chain" id="PRO_5012376880" evidence="1">
    <location>
        <begin position="28"/>
        <end position="164"/>
    </location>
</feature>
<dbReference type="EMBL" id="NIVS01000009">
    <property type="protein sequence ID" value="OWQ55936.1"/>
    <property type="molecule type" value="Genomic_DNA"/>
</dbReference>
<sequence length="164" mass="17728">MTLTNRMACLSMVLALFPATVIGEARAHTGPYVDLVDFPYNEANWDRFYDLQDHLTREFHDLCGARYCQGAYANHILLQFRCSVQVASGSVGACTMVIGAGNLEVDATSGKVVPDSRTWACTAPLVPGTSVEALHAALGRRDALILPLPGANQSMHDALFDCLN</sequence>
<dbReference type="OrthoDB" id="5957117at2"/>
<evidence type="ECO:0000256" key="1">
    <source>
        <dbReference type="SAM" id="SignalP"/>
    </source>
</evidence>
<feature type="signal peptide" evidence="1">
    <location>
        <begin position="1"/>
        <end position="27"/>
    </location>
</feature>
<name>A0A246HRJ6_STEMA</name>
<reference evidence="2 3" key="1">
    <citation type="submission" date="2017-06" db="EMBL/GenBank/DDBJ databases">
        <authorList>
            <person name="Kim H.J."/>
            <person name="Triplett B.A."/>
        </authorList>
    </citation>
    <scope>NUCLEOTIDE SEQUENCE [LARGE SCALE GENOMIC DNA]</scope>
    <source>
        <strain evidence="2 3">13146</strain>
    </source>
</reference>
<keyword evidence="1" id="KW-0732">Signal</keyword>
<protein>
    <submittedName>
        <fullName evidence="2">Uncharacterized protein</fullName>
    </submittedName>
</protein>
<organism evidence="2 3">
    <name type="scientific">Stenotrophomonas maltophilia</name>
    <name type="common">Pseudomonas maltophilia</name>
    <name type="synonym">Xanthomonas maltophilia</name>
    <dbReference type="NCBI Taxonomy" id="40324"/>
    <lineage>
        <taxon>Bacteria</taxon>
        <taxon>Pseudomonadati</taxon>
        <taxon>Pseudomonadota</taxon>
        <taxon>Gammaproteobacteria</taxon>
        <taxon>Lysobacterales</taxon>
        <taxon>Lysobacteraceae</taxon>
        <taxon>Stenotrophomonas</taxon>
        <taxon>Stenotrophomonas maltophilia group</taxon>
    </lineage>
</organism>
<accession>A0A246HRJ6</accession>
<evidence type="ECO:0000313" key="3">
    <source>
        <dbReference type="Proteomes" id="UP000198157"/>
    </source>
</evidence>